<feature type="signal peptide" evidence="1">
    <location>
        <begin position="1"/>
        <end position="20"/>
    </location>
</feature>
<dbReference type="PaxDb" id="2903-EOD31859"/>
<organism evidence="2 3">
    <name type="scientific">Emiliania huxleyi (strain CCMP1516)</name>
    <dbReference type="NCBI Taxonomy" id="280463"/>
    <lineage>
        <taxon>Eukaryota</taxon>
        <taxon>Haptista</taxon>
        <taxon>Haptophyta</taxon>
        <taxon>Prymnesiophyceae</taxon>
        <taxon>Isochrysidales</taxon>
        <taxon>Noelaerhabdaceae</taxon>
        <taxon>Emiliania</taxon>
    </lineage>
</organism>
<reference evidence="2" key="2">
    <citation type="submission" date="2024-10" db="UniProtKB">
        <authorList>
            <consortium name="EnsemblProtists"/>
        </authorList>
    </citation>
    <scope>IDENTIFICATION</scope>
</reference>
<dbReference type="RefSeq" id="XP_005784288.1">
    <property type="nucleotide sequence ID" value="XM_005784231.1"/>
</dbReference>
<dbReference type="Proteomes" id="UP000013827">
    <property type="component" value="Unassembled WGS sequence"/>
</dbReference>
<protein>
    <submittedName>
        <fullName evidence="2">Uncharacterized protein</fullName>
    </submittedName>
</protein>
<dbReference type="EnsemblProtists" id="EOD31859">
    <property type="protein sequence ID" value="EOD31859"/>
    <property type="gene ID" value="EMIHUDRAFT_112545"/>
</dbReference>
<accession>A0A0D3K7X4</accession>
<dbReference type="HOGENOM" id="CLU_1753141_0_0_1"/>
<dbReference type="KEGG" id="ehx:EMIHUDRAFT_112545"/>
<evidence type="ECO:0000313" key="2">
    <source>
        <dbReference type="EnsemblProtists" id="EOD31859"/>
    </source>
</evidence>
<keyword evidence="3" id="KW-1185">Reference proteome</keyword>
<reference evidence="3" key="1">
    <citation type="journal article" date="2013" name="Nature">
        <title>Pan genome of the phytoplankton Emiliania underpins its global distribution.</title>
        <authorList>
            <person name="Read B.A."/>
            <person name="Kegel J."/>
            <person name="Klute M.J."/>
            <person name="Kuo A."/>
            <person name="Lefebvre S.C."/>
            <person name="Maumus F."/>
            <person name="Mayer C."/>
            <person name="Miller J."/>
            <person name="Monier A."/>
            <person name="Salamov A."/>
            <person name="Young J."/>
            <person name="Aguilar M."/>
            <person name="Claverie J.M."/>
            <person name="Frickenhaus S."/>
            <person name="Gonzalez K."/>
            <person name="Herman E.K."/>
            <person name="Lin Y.C."/>
            <person name="Napier J."/>
            <person name="Ogata H."/>
            <person name="Sarno A.F."/>
            <person name="Shmutz J."/>
            <person name="Schroeder D."/>
            <person name="de Vargas C."/>
            <person name="Verret F."/>
            <person name="von Dassow P."/>
            <person name="Valentin K."/>
            <person name="Van de Peer Y."/>
            <person name="Wheeler G."/>
            <person name="Dacks J.B."/>
            <person name="Delwiche C.F."/>
            <person name="Dyhrman S.T."/>
            <person name="Glockner G."/>
            <person name="John U."/>
            <person name="Richards T."/>
            <person name="Worden A.Z."/>
            <person name="Zhang X."/>
            <person name="Grigoriev I.V."/>
            <person name="Allen A.E."/>
            <person name="Bidle K."/>
            <person name="Borodovsky M."/>
            <person name="Bowler C."/>
            <person name="Brownlee C."/>
            <person name="Cock J.M."/>
            <person name="Elias M."/>
            <person name="Gladyshev V.N."/>
            <person name="Groth M."/>
            <person name="Guda C."/>
            <person name="Hadaegh A."/>
            <person name="Iglesias-Rodriguez M.D."/>
            <person name="Jenkins J."/>
            <person name="Jones B.M."/>
            <person name="Lawson T."/>
            <person name="Leese F."/>
            <person name="Lindquist E."/>
            <person name="Lobanov A."/>
            <person name="Lomsadze A."/>
            <person name="Malik S.B."/>
            <person name="Marsh M.E."/>
            <person name="Mackinder L."/>
            <person name="Mock T."/>
            <person name="Mueller-Roeber B."/>
            <person name="Pagarete A."/>
            <person name="Parker M."/>
            <person name="Probert I."/>
            <person name="Quesneville H."/>
            <person name="Raines C."/>
            <person name="Rensing S.A."/>
            <person name="Riano-Pachon D.M."/>
            <person name="Richier S."/>
            <person name="Rokitta S."/>
            <person name="Shiraiwa Y."/>
            <person name="Soanes D.M."/>
            <person name="van der Giezen M."/>
            <person name="Wahlund T.M."/>
            <person name="Williams B."/>
            <person name="Wilson W."/>
            <person name="Wolfe G."/>
            <person name="Wurch L.L."/>
        </authorList>
    </citation>
    <scope>NUCLEOTIDE SEQUENCE</scope>
</reference>
<keyword evidence="1" id="KW-0732">Signal</keyword>
<feature type="chain" id="PRO_5044259780" evidence="1">
    <location>
        <begin position="21"/>
        <end position="149"/>
    </location>
</feature>
<name>A0A0D3K7X4_EMIH1</name>
<evidence type="ECO:0000256" key="1">
    <source>
        <dbReference type="SAM" id="SignalP"/>
    </source>
</evidence>
<evidence type="ECO:0000313" key="3">
    <source>
        <dbReference type="Proteomes" id="UP000013827"/>
    </source>
</evidence>
<sequence>MHTLTLRLVCCTLLRHGSFGVCGVGGGGGGMRLFGRVEEGCAGARDLLEHAFPPLSLPVVRVTPGGGAVPVRSAEQKTALLQGLSALERVALHAAVGITSTPYGAALRDLAAVLAASPSLAWEAERGSDVAKCLGKCRPADGGGSGIGS</sequence>
<proteinExistence type="predicted"/>
<dbReference type="GeneID" id="17277131"/>
<dbReference type="AlphaFoldDB" id="A0A0D3K7X4"/>